<protein>
    <submittedName>
        <fullName evidence="1">Uncharacterized protein</fullName>
    </submittedName>
</protein>
<dbReference type="Proteomes" id="UP000298030">
    <property type="component" value="Unassembled WGS sequence"/>
</dbReference>
<evidence type="ECO:0000313" key="1">
    <source>
        <dbReference type="EMBL" id="TEB25106.1"/>
    </source>
</evidence>
<organism evidence="1 3">
    <name type="scientific">Coprinellus micaceus</name>
    <name type="common">Glistening ink-cap mushroom</name>
    <name type="synonym">Coprinus micaceus</name>
    <dbReference type="NCBI Taxonomy" id="71717"/>
    <lineage>
        <taxon>Eukaryota</taxon>
        <taxon>Fungi</taxon>
        <taxon>Dikarya</taxon>
        <taxon>Basidiomycota</taxon>
        <taxon>Agaricomycotina</taxon>
        <taxon>Agaricomycetes</taxon>
        <taxon>Agaricomycetidae</taxon>
        <taxon>Agaricales</taxon>
        <taxon>Agaricineae</taxon>
        <taxon>Psathyrellaceae</taxon>
        <taxon>Coprinellus</taxon>
    </lineage>
</organism>
<dbReference type="EMBL" id="QPFP01000021">
    <property type="protein sequence ID" value="TEB30965.1"/>
    <property type="molecule type" value="Genomic_DNA"/>
</dbReference>
<proteinExistence type="predicted"/>
<sequence length="117" mass="12926">MEPPANLSVLRDWRKYTPTTKGYIQAPLAELKKAKIMELSKCLTTLNDGGALVRKFVYQDAPSPGIAIAGGLLQLPLSTEELDKVTQNGRKIGDSPAFRVDMDGVRETIFSVLWLHI</sequence>
<keyword evidence="3" id="KW-1185">Reference proteome</keyword>
<accession>A0A4Y7STB8</accession>
<comment type="caution">
    <text evidence="1">The sequence shown here is derived from an EMBL/GenBank/DDBJ whole genome shotgun (WGS) entry which is preliminary data.</text>
</comment>
<gene>
    <name evidence="2" type="ORF">FA13DRAFT_1733388</name>
    <name evidence="1" type="ORF">FA13DRAFT_1738738</name>
</gene>
<dbReference type="EMBL" id="QPFP01000060">
    <property type="protein sequence ID" value="TEB25106.1"/>
    <property type="molecule type" value="Genomic_DNA"/>
</dbReference>
<reference evidence="1 3" key="1">
    <citation type="journal article" date="2019" name="Nat. Ecol. Evol.">
        <title>Megaphylogeny resolves global patterns of mushroom evolution.</title>
        <authorList>
            <person name="Varga T."/>
            <person name="Krizsan K."/>
            <person name="Foldi C."/>
            <person name="Dima B."/>
            <person name="Sanchez-Garcia M."/>
            <person name="Sanchez-Ramirez S."/>
            <person name="Szollosi G.J."/>
            <person name="Szarkandi J.G."/>
            <person name="Papp V."/>
            <person name="Albert L."/>
            <person name="Andreopoulos W."/>
            <person name="Angelini C."/>
            <person name="Antonin V."/>
            <person name="Barry K.W."/>
            <person name="Bougher N.L."/>
            <person name="Buchanan P."/>
            <person name="Buyck B."/>
            <person name="Bense V."/>
            <person name="Catcheside P."/>
            <person name="Chovatia M."/>
            <person name="Cooper J."/>
            <person name="Damon W."/>
            <person name="Desjardin D."/>
            <person name="Finy P."/>
            <person name="Geml J."/>
            <person name="Haridas S."/>
            <person name="Hughes K."/>
            <person name="Justo A."/>
            <person name="Karasinski D."/>
            <person name="Kautmanova I."/>
            <person name="Kiss B."/>
            <person name="Kocsube S."/>
            <person name="Kotiranta H."/>
            <person name="LaButti K.M."/>
            <person name="Lechner B.E."/>
            <person name="Liimatainen K."/>
            <person name="Lipzen A."/>
            <person name="Lukacs Z."/>
            <person name="Mihaltcheva S."/>
            <person name="Morgado L.N."/>
            <person name="Niskanen T."/>
            <person name="Noordeloos M.E."/>
            <person name="Ohm R.A."/>
            <person name="Ortiz-Santana B."/>
            <person name="Ovrebo C."/>
            <person name="Racz N."/>
            <person name="Riley R."/>
            <person name="Savchenko A."/>
            <person name="Shiryaev A."/>
            <person name="Soop K."/>
            <person name="Spirin V."/>
            <person name="Szebenyi C."/>
            <person name="Tomsovsky M."/>
            <person name="Tulloss R.E."/>
            <person name="Uehling J."/>
            <person name="Grigoriev I.V."/>
            <person name="Vagvolgyi C."/>
            <person name="Papp T."/>
            <person name="Martin F.M."/>
            <person name="Miettinen O."/>
            <person name="Hibbett D.S."/>
            <person name="Nagy L.G."/>
        </authorList>
    </citation>
    <scope>NUCLEOTIDE SEQUENCE [LARGE SCALE GENOMIC DNA]</scope>
    <source>
        <strain evidence="1 3">FP101781</strain>
    </source>
</reference>
<dbReference type="AlphaFoldDB" id="A0A4Y7STB8"/>
<dbReference type="OrthoDB" id="3085464at2759"/>
<evidence type="ECO:0000313" key="3">
    <source>
        <dbReference type="Proteomes" id="UP000298030"/>
    </source>
</evidence>
<name>A0A4Y7STB8_COPMI</name>
<evidence type="ECO:0000313" key="2">
    <source>
        <dbReference type="EMBL" id="TEB30965.1"/>
    </source>
</evidence>